<dbReference type="Proteomes" id="UP000308600">
    <property type="component" value="Unassembled WGS sequence"/>
</dbReference>
<protein>
    <submittedName>
        <fullName evidence="1">Uncharacterized protein</fullName>
    </submittedName>
</protein>
<reference evidence="1 2" key="1">
    <citation type="journal article" date="2019" name="Nat. Ecol. Evol.">
        <title>Megaphylogeny resolves global patterns of mushroom evolution.</title>
        <authorList>
            <person name="Varga T."/>
            <person name="Krizsan K."/>
            <person name="Foldi C."/>
            <person name="Dima B."/>
            <person name="Sanchez-Garcia M."/>
            <person name="Sanchez-Ramirez S."/>
            <person name="Szollosi G.J."/>
            <person name="Szarkandi J.G."/>
            <person name="Papp V."/>
            <person name="Albert L."/>
            <person name="Andreopoulos W."/>
            <person name="Angelini C."/>
            <person name="Antonin V."/>
            <person name="Barry K.W."/>
            <person name="Bougher N.L."/>
            <person name="Buchanan P."/>
            <person name="Buyck B."/>
            <person name="Bense V."/>
            <person name="Catcheside P."/>
            <person name="Chovatia M."/>
            <person name="Cooper J."/>
            <person name="Damon W."/>
            <person name="Desjardin D."/>
            <person name="Finy P."/>
            <person name="Geml J."/>
            <person name="Haridas S."/>
            <person name="Hughes K."/>
            <person name="Justo A."/>
            <person name="Karasinski D."/>
            <person name="Kautmanova I."/>
            <person name="Kiss B."/>
            <person name="Kocsube S."/>
            <person name="Kotiranta H."/>
            <person name="LaButti K.M."/>
            <person name="Lechner B.E."/>
            <person name="Liimatainen K."/>
            <person name="Lipzen A."/>
            <person name="Lukacs Z."/>
            <person name="Mihaltcheva S."/>
            <person name="Morgado L.N."/>
            <person name="Niskanen T."/>
            <person name="Noordeloos M.E."/>
            <person name="Ohm R.A."/>
            <person name="Ortiz-Santana B."/>
            <person name="Ovrebo C."/>
            <person name="Racz N."/>
            <person name="Riley R."/>
            <person name="Savchenko A."/>
            <person name="Shiryaev A."/>
            <person name="Soop K."/>
            <person name="Spirin V."/>
            <person name="Szebenyi C."/>
            <person name="Tomsovsky M."/>
            <person name="Tulloss R.E."/>
            <person name="Uehling J."/>
            <person name="Grigoriev I.V."/>
            <person name="Vagvolgyi C."/>
            <person name="Papp T."/>
            <person name="Martin F.M."/>
            <person name="Miettinen O."/>
            <person name="Hibbett D.S."/>
            <person name="Nagy L.G."/>
        </authorList>
    </citation>
    <scope>NUCLEOTIDE SEQUENCE [LARGE SCALE GENOMIC DNA]</scope>
    <source>
        <strain evidence="1 2">NL-1719</strain>
    </source>
</reference>
<accession>A0ACD3AJA8</accession>
<organism evidence="1 2">
    <name type="scientific">Pluteus cervinus</name>
    <dbReference type="NCBI Taxonomy" id="181527"/>
    <lineage>
        <taxon>Eukaryota</taxon>
        <taxon>Fungi</taxon>
        <taxon>Dikarya</taxon>
        <taxon>Basidiomycota</taxon>
        <taxon>Agaricomycotina</taxon>
        <taxon>Agaricomycetes</taxon>
        <taxon>Agaricomycetidae</taxon>
        <taxon>Agaricales</taxon>
        <taxon>Pluteineae</taxon>
        <taxon>Pluteaceae</taxon>
        <taxon>Pluteus</taxon>
    </lineage>
</organism>
<sequence length="326" mass="36006">MSEASDPDPFARFTRSAQGEEPGASTSNPPGGIDGDDDNQSDHGLSGNSPAEGTPSGGLHAFAHLVKKQKKLDSAAINELNIYCSTIDVEERMLLTHATLLEIRSELREQRHKEELSFSVPEALKEHIRLYVKAFLYSPTIKSYKGNGAEHILRALRELSVPNLPSENQPLQVSAVISVISDELTSIRNFIKTKIKESVVPGSEMRNIADLTHTLLSGASIRPTLQHYIRFAFLREHVVTHTVGDFWTAVDRVISDWAKKATTTAELTGYYNNCYQDDKKLYGDPAMSIHQPGDTSVVEEWRKTVDRHAAAIQSGSGRKRKRGGSA</sequence>
<dbReference type="EMBL" id="ML208427">
    <property type="protein sequence ID" value="TFK65724.1"/>
    <property type="molecule type" value="Genomic_DNA"/>
</dbReference>
<evidence type="ECO:0000313" key="1">
    <source>
        <dbReference type="EMBL" id="TFK65724.1"/>
    </source>
</evidence>
<keyword evidence="2" id="KW-1185">Reference proteome</keyword>
<name>A0ACD3AJA8_9AGAR</name>
<gene>
    <name evidence="1" type="ORF">BDN72DRAFT_900422</name>
</gene>
<evidence type="ECO:0000313" key="2">
    <source>
        <dbReference type="Proteomes" id="UP000308600"/>
    </source>
</evidence>
<proteinExistence type="predicted"/>